<keyword evidence="1" id="KW-0732">Signal</keyword>
<dbReference type="SUPFAM" id="SSF111384">
    <property type="entry name" value="OmpH-like"/>
    <property type="match status" value="1"/>
</dbReference>
<organism evidence="2 3">
    <name type="scientific">Pelagerythrobacter rhizovicinus</name>
    <dbReference type="NCBI Taxonomy" id="2268576"/>
    <lineage>
        <taxon>Bacteria</taxon>
        <taxon>Pseudomonadati</taxon>
        <taxon>Pseudomonadota</taxon>
        <taxon>Alphaproteobacteria</taxon>
        <taxon>Sphingomonadales</taxon>
        <taxon>Erythrobacteraceae</taxon>
        <taxon>Pelagerythrobacter</taxon>
    </lineage>
</organism>
<protein>
    <recommendedName>
        <fullName evidence="4">OmpH family outer membrane protein</fullName>
    </recommendedName>
</protein>
<dbReference type="Gene3D" id="3.30.910.20">
    <property type="entry name" value="Skp domain"/>
    <property type="match status" value="1"/>
</dbReference>
<evidence type="ECO:0000256" key="1">
    <source>
        <dbReference type="SAM" id="SignalP"/>
    </source>
</evidence>
<gene>
    <name evidence="2" type="ORF">ETX26_01780</name>
</gene>
<comment type="caution">
    <text evidence="2">The sequence shown here is derived from an EMBL/GenBank/DDBJ whole genome shotgun (WGS) entry which is preliminary data.</text>
</comment>
<dbReference type="SMART" id="SM00935">
    <property type="entry name" value="OmpH"/>
    <property type="match status" value="1"/>
</dbReference>
<dbReference type="AlphaFoldDB" id="A0A4Q2KQF6"/>
<feature type="signal peptide" evidence="1">
    <location>
        <begin position="1"/>
        <end position="21"/>
    </location>
</feature>
<keyword evidence="3" id="KW-1185">Reference proteome</keyword>
<dbReference type="EMBL" id="SDPV01000001">
    <property type="protein sequence ID" value="RXZ65511.1"/>
    <property type="molecule type" value="Genomic_DNA"/>
</dbReference>
<name>A0A4Q2KQF6_9SPHN</name>
<dbReference type="Proteomes" id="UP000293623">
    <property type="component" value="Unassembled WGS sequence"/>
</dbReference>
<evidence type="ECO:0000313" key="3">
    <source>
        <dbReference type="Proteomes" id="UP000293623"/>
    </source>
</evidence>
<reference evidence="2 3" key="1">
    <citation type="submission" date="2019-01" db="EMBL/GenBank/DDBJ databases">
        <title>Altererythrobacter rhizovicinus sp. nov., isolated from the rhizosphere soil of Haloxylon ammodendron.</title>
        <authorList>
            <person name="Li H.-P."/>
            <person name="Gou J.-Y."/>
            <person name="Yao D."/>
            <person name="Han Q.-Q."/>
            <person name="Shao K.-Z."/>
            <person name="Zhao Q."/>
            <person name="Zhang J.-L."/>
        </authorList>
    </citation>
    <scope>NUCLEOTIDE SEQUENCE [LARGE SCALE GENOMIC DNA]</scope>
    <source>
        <strain evidence="2 3">AY-3R</strain>
    </source>
</reference>
<accession>A0A4Q2KQF6</accession>
<feature type="chain" id="PRO_5020182504" description="OmpH family outer membrane protein" evidence="1">
    <location>
        <begin position="22"/>
        <end position="176"/>
    </location>
</feature>
<dbReference type="Pfam" id="PF03938">
    <property type="entry name" value="OmpH"/>
    <property type="match status" value="1"/>
</dbReference>
<dbReference type="GO" id="GO:0051082">
    <property type="term" value="F:unfolded protein binding"/>
    <property type="evidence" value="ECO:0007669"/>
    <property type="project" value="InterPro"/>
</dbReference>
<dbReference type="OrthoDB" id="7557023at2"/>
<dbReference type="RefSeq" id="WP_129522996.1">
    <property type="nucleotide sequence ID" value="NZ_SDPV01000001.1"/>
</dbReference>
<evidence type="ECO:0008006" key="4">
    <source>
        <dbReference type="Google" id="ProtNLM"/>
    </source>
</evidence>
<dbReference type="InterPro" id="IPR024930">
    <property type="entry name" value="Skp_dom_sf"/>
</dbReference>
<proteinExistence type="predicted"/>
<dbReference type="InterPro" id="IPR005632">
    <property type="entry name" value="Chaperone_Skp"/>
</dbReference>
<sequence>MRSFTLSAALVLTCVASPAAAQTFGPPIAGLCLLSRDGAISASRAGQSLQGQLQQLQSSLSGELAQRRGAIEQQQRALAARQNATAPIEYQRQQAALAQQLQVLDQQQNARFIAAQQRGQQQIDQALGTALGRVVSRNACSVVMERDNSYGWNNAMDITPAVAREMDGILQAVTLR</sequence>
<evidence type="ECO:0000313" key="2">
    <source>
        <dbReference type="EMBL" id="RXZ65511.1"/>
    </source>
</evidence>